<reference evidence="2" key="1">
    <citation type="submission" date="2020-05" db="UniProtKB">
        <authorList>
            <consortium name="EnsemblMetazoa"/>
        </authorList>
    </citation>
    <scope>IDENTIFICATION</scope>
    <source>
        <strain evidence="2">Jacobina</strain>
    </source>
</reference>
<protein>
    <recommendedName>
        <fullName evidence="4">Secreted protein</fullName>
    </recommendedName>
</protein>
<accession>A0A1B0CFN0</accession>
<proteinExistence type="predicted"/>
<feature type="signal peptide" evidence="1">
    <location>
        <begin position="1"/>
        <end position="22"/>
    </location>
</feature>
<feature type="chain" id="PRO_5008405794" description="Secreted protein" evidence="1">
    <location>
        <begin position="23"/>
        <end position="92"/>
    </location>
</feature>
<dbReference type="EnsemblMetazoa" id="LLOJ003151-RA">
    <property type="protein sequence ID" value="LLOJ003151-PA"/>
    <property type="gene ID" value="LLOJ003151"/>
</dbReference>
<dbReference type="EMBL" id="AJWK01010184">
    <property type="status" value="NOT_ANNOTATED_CDS"/>
    <property type="molecule type" value="Genomic_DNA"/>
</dbReference>
<dbReference type="EMBL" id="AJWK01010183">
    <property type="status" value="NOT_ANNOTATED_CDS"/>
    <property type="molecule type" value="Genomic_DNA"/>
</dbReference>
<keyword evidence="1" id="KW-0732">Signal</keyword>
<evidence type="ECO:0000313" key="3">
    <source>
        <dbReference type="Proteomes" id="UP000092461"/>
    </source>
</evidence>
<dbReference type="VEuPathDB" id="VectorBase:LLOJ003151"/>
<evidence type="ECO:0000256" key="1">
    <source>
        <dbReference type="SAM" id="SignalP"/>
    </source>
</evidence>
<evidence type="ECO:0000313" key="2">
    <source>
        <dbReference type="EnsemblMetazoa" id="LLOJ003151-PA"/>
    </source>
</evidence>
<dbReference type="Proteomes" id="UP000092461">
    <property type="component" value="Unassembled WGS sequence"/>
</dbReference>
<dbReference type="AlphaFoldDB" id="A0A1B0CFN0"/>
<evidence type="ECO:0008006" key="4">
    <source>
        <dbReference type="Google" id="ProtNLM"/>
    </source>
</evidence>
<name>A0A1B0CFN0_LUTLO</name>
<organism evidence="2 3">
    <name type="scientific">Lutzomyia longipalpis</name>
    <name type="common">Sand fly</name>
    <dbReference type="NCBI Taxonomy" id="7200"/>
    <lineage>
        <taxon>Eukaryota</taxon>
        <taxon>Metazoa</taxon>
        <taxon>Ecdysozoa</taxon>
        <taxon>Arthropoda</taxon>
        <taxon>Hexapoda</taxon>
        <taxon>Insecta</taxon>
        <taxon>Pterygota</taxon>
        <taxon>Neoptera</taxon>
        <taxon>Endopterygota</taxon>
        <taxon>Diptera</taxon>
        <taxon>Nematocera</taxon>
        <taxon>Psychodoidea</taxon>
        <taxon>Psychodidae</taxon>
        <taxon>Lutzomyia</taxon>
        <taxon>Lutzomyia</taxon>
    </lineage>
</organism>
<sequence length="92" mass="10332">MKRAIMTTFAVIFATAVIFAEGTKLTRINACEHLMKLSHPVLQCRSNSEKLGKSHQFPKALSVCPRLIDELQLVASCQSNGLCRRITLRYLL</sequence>
<keyword evidence="3" id="KW-1185">Reference proteome</keyword>